<dbReference type="GO" id="GO:0016301">
    <property type="term" value="F:kinase activity"/>
    <property type="evidence" value="ECO:0007669"/>
    <property type="project" value="UniProtKB-KW"/>
</dbReference>
<keyword evidence="2" id="KW-1185">Reference proteome</keyword>
<keyword evidence="1" id="KW-0808">Transferase</keyword>
<dbReference type="EMBL" id="PGGS01000202">
    <property type="protein sequence ID" value="PNH07033.1"/>
    <property type="molecule type" value="Genomic_DNA"/>
</dbReference>
<evidence type="ECO:0000313" key="2">
    <source>
        <dbReference type="Proteomes" id="UP000236333"/>
    </source>
</evidence>
<protein>
    <submittedName>
        <fullName evidence="1">Serine/threonine-protein kinase SRK2C</fullName>
    </submittedName>
</protein>
<dbReference type="Gene3D" id="3.30.200.20">
    <property type="entry name" value="Phosphorylase Kinase, domain 1"/>
    <property type="match status" value="1"/>
</dbReference>
<dbReference type="InterPro" id="IPR011009">
    <property type="entry name" value="Kinase-like_dom_sf"/>
</dbReference>
<dbReference type="AlphaFoldDB" id="A0A2J8A3F0"/>
<reference evidence="1 2" key="1">
    <citation type="journal article" date="2017" name="Mol. Biol. Evol.">
        <title>The 4-celled Tetrabaena socialis nuclear genome reveals the essential components for genetic control of cell number at the origin of multicellularity in the volvocine lineage.</title>
        <authorList>
            <person name="Featherston J."/>
            <person name="Arakaki Y."/>
            <person name="Hanschen E.R."/>
            <person name="Ferris P.J."/>
            <person name="Michod R.E."/>
            <person name="Olson B.J.S.C."/>
            <person name="Nozaki H."/>
            <person name="Durand P.M."/>
        </authorList>
    </citation>
    <scope>NUCLEOTIDE SEQUENCE [LARGE SCALE GENOMIC DNA]</scope>
    <source>
        <strain evidence="1 2">NIES-571</strain>
    </source>
</reference>
<comment type="caution">
    <text evidence="1">The sequence shown here is derived from an EMBL/GenBank/DDBJ whole genome shotgun (WGS) entry which is preliminary data.</text>
</comment>
<accession>A0A2J8A3F0</accession>
<keyword evidence="1" id="KW-0418">Kinase</keyword>
<dbReference type="SUPFAM" id="SSF56112">
    <property type="entry name" value="Protein kinase-like (PK-like)"/>
    <property type="match status" value="1"/>
</dbReference>
<dbReference type="OrthoDB" id="193931at2759"/>
<name>A0A2J8A3F0_9CHLO</name>
<organism evidence="1 2">
    <name type="scientific">Tetrabaena socialis</name>
    <dbReference type="NCBI Taxonomy" id="47790"/>
    <lineage>
        <taxon>Eukaryota</taxon>
        <taxon>Viridiplantae</taxon>
        <taxon>Chlorophyta</taxon>
        <taxon>core chlorophytes</taxon>
        <taxon>Chlorophyceae</taxon>
        <taxon>CS clade</taxon>
        <taxon>Chlamydomonadales</taxon>
        <taxon>Tetrabaenaceae</taxon>
        <taxon>Tetrabaena</taxon>
    </lineage>
</organism>
<proteinExistence type="predicted"/>
<dbReference type="Proteomes" id="UP000236333">
    <property type="component" value="Unassembled WGS sequence"/>
</dbReference>
<gene>
    <name evidence="1" type="ORF">TSOC_006537</name>
</gene>
<sequence length="61" mass="6716">MQKAQPAGRPEPLVGHPRYEKIKDLNSGTFGFVQLARDKATGETWAVKFIERGDKACGPLC</sequence>
<evidence type="ECO:0000313" key="1">
    <source>
        <dbReference type="EMBL" id="PNH07033.1"/>
    </source>
</evidence>